<dbReference type="NCBIfam" id="TIGR00556">
    <property type="entry name" value="pantethn_trn"/>
    <property type="match status" value="1"/>
</dbReference>
<dbReference type="Gene3D" id="3.90.470.20">
    <property type="entry name" value="4'-phosphopantetheinyl transferase domain"/>
    <property type="match status" value="1"/>
</dbReference>
<comment type="function">
    <text evidence="8">Transfers the 4'-phosphopantetheine moiety from coenzyme A to a Ser of acyl-carrier-protein.</text>
</comment>
<dbReference type="HAMAP" id="MF_00101">
    <property type="entry name" value="AcpS"/>
    <property type="match status" value="1"/>
</dbReference>
<dbReference type="EC" id="2.7.8.7" evidence="8"/>
<dbReference type="GO" id="GO:0006633">
    <property type="term" value="P:fatty acid biosynthetic process"/>
    <property type="evidence" value="ECO:0007669"/>
    <property type="project" value="UniProtKB-UniRule"/>
</dbReference>
<dbReference type="GO" id="GO:0000287">
    <property type="term" value="F:magnesium ion binding"/>
    <property type="evidence" value="ECO:0007669"/>
    <property type="project" value="UniProtKB-UniRule"/>
</dbReference>
<evidence type="ECO:0000256" key="8">
    <source>
        <dbReference type="HAMAP-Rule" id="MF_00101"/>
    </source>
</evidence>
<keyword evidence="11" id="KW-1185">Reference proteome</keyword>
<keyword evidence="2 8" id="KW-0808">Transferase</keyword>
<protein>
    <recommendedName>
        <fullName evidence="8">Holo-[acyl-carrier-protein] synthase</fullName>
        <shortName evidence="8">Holo-ACP synthase</shortName>
        <ecNumber evidence="8">2.7.8.7</ecNumber>
    </recommendedName>
    <alternativeName>
        <fullName evidence="8">4'-phosphopantetheinyl transferase AcpS</fullName>
    </alternativeName>
</protein>
<keyword evidence="3 8" id="KW-0479">Metal-binding</keyword>
<keyword evidence="8" id="KW-0963">Cytoplasm</keyword>
<keyword evidence="1 8" id="KW-0444">Lipid biosynthesis</keyword>
<evidence type="ECO:0000256" key="5">
    <source>
        <dbReference type="ARBA" id="ARBA00022842"/>
    </source>
</evidence>
<evidence type="ECO:0000256" key="7">
    <source>
        <dbReference type="ARBA" id="ARBA00023160"/>
    </source>
</evidence>
<comment type="similarity">
    <text evidence="8">Belongs to the P-Pant transferase superfamily. AcpS family.</text>
</comment>
<evidence type="ECO:0000256" key="6">
    <source>
        <dbReference type="ARBA" id="ARBA00023098"/>
    </source>
</evidence>
<name>A0A8D5A4Z9_9FIRM</name>
<dbReference type="GO" id="GO:0008897">
    <property type="term" value="F:holo-[acyl-carrier-protein] synthase activity"/>
    <property type="evidence" value="ECO:0007669"/>
    <property type="project" value="UniProtKB-UniRule"/>
</dbReference>
<dbReference type="SUPFAM" id="SSF56214">
    <property type="entry name" value="4'-phosphopantetheinyl transferase"/>
    <property type="match status" value="1"/>
</dbReference>
<comment type="subcellular location">
    <subcellularLocation>
        <location evidence="8">Cytoplasm</location>
    </subcellularLocation>
</comment>
<evidence type="ECO:0000313" key="11">
    <source>
        <dbReference type="Proteomes" id="UP000320585"/>
    </source>
</evidence>
<dbReference type="InterPro" id="IPR008278">
    <property type="entry name" value="4-PPantetheinyl_Trfase_dom"/>
</dbReference>
<proteinExistence type="inferred from homology"/>
<keyword evidence="5 8" id="KW-0460">Magnesium</keyword>
<dbReference type="GeneID" id="92716599"/>
<evidence type="ECO:0000256" key="1">
    <source>
        <dbReference type="ARBA" id="ARBA00022516"/>
    </source>
</evidence>
<comment type="cofactor">
    <cofactor evidence="8">
        <name>Mg(2+)</name>
        <dbReference type="ChEBI" id="CHEBI:18420"/>
    </cofactor>
</comment>
<keyword evidence="7 8" id="KW-0275">Fatty acid biosynthesis</keyword>
<dbReference type="Pfam" id="PF01648">
    <property type="entry name" value="ACPS"/>
    <property type="match status" value="1"/>
</dbReference>
<keyword evidence="6 8" id="KW-0443">Lipid metabolism</keyword>
<gene>
    <name evidence="8 10" type="primary">acpS</name>
    <name evidence="10" type="ORF">Dia5BBH33_13690</name>
</gene>
<evidence type="ECO:0000256" key="2">
    <source>
        <dbReference type="ARBA" id="ARBA00022679"/>
    </source>
</evidence>
<keyword evidence="4 8" id="KW-0276">Fatty acid metabolism</keyword>
<dbReference type="EMBL" id="AP019697">
    <property type="protein sequence ID" value="BBK25434.1"/>
    <property type="molecule type" value="Genomic_DNA"/>
</dbReference>
<dbReference type="OrthoDB" id="517356at2"/>
<dbReference type="InterPro" id="IPR002582">
    <property type="entry name" value="ACPS"/>
</dbReference>
<dbReference type="InterPro" id="IPR004568">
    <property type="entry name" value="Ppantetheine-prot_Trfase_dom"/>
</dbReference>
<evidence type="ECO:0000256" key="4">
    <source>
        <dbReference type="ARBA" id="ARBA00022832"/>
    </source>
</evidence>
<feature type="binding site" evidence="8">
    <location>
        <position position="7"/>
    </location>
    <ligand>
        <name>Mg(2+)</name>
        <dbReference type="ChEBI" id="CHEBI:18420"/>
    </ligand>
</feature>
<dbReference type="InterPro" id="IPR037143">
    <property type="entry name" value="4-PPantetheinyl_Trfase_dom_sf"/>
</dbReference>
<sequence>MLFVGVDLVKIERWERILEKFPARAEKIFTPDEIAHCEKKGKKRAESYAALWGAREAAGKALGIGIFGSAWQDAYVTWSKWGAPELHLKGTFEKRARELGVTEMSISISHEDHMSIAVVVMAGGKS</sequence>
<dbReference type="KEGG" id="dho:Dia5BBH33_13690"/>
<accession>A0A8D5A4Z9</accession>
<evidence type="ECO:0000313" key="10">
    <source>
        <dbReference type="EMBL" id="BBK25434.1"/>
    </source>
</evidence>
<dbReference type="AlphaFoldDB" id="A0A8D5A4Z9"/>
<dbReference type="RefSeq" id="WP_022382598.1">
    <property type="nucleotide sequence ID" value="NZ_AP019697.1"/>
</dbReference>
<organism evidence="10 11">
    <name type="scientific">Dialister hominis</name>
    <dbReference type="NCBI Taxonomy" id="2582419"/>
    <lineage>
        <taxon>Bacteria</taxon>
        <taxon>Bacillati</taxon>
        <taxon>Bacillota</taxon>
        <taxon>Negativicutes</taxon>
        <taxon>Veillonellales</taxon>
        <taxon>Veillonellaceae</taxon>
        <taxon>Dialister</taxon>
    </lineage>
</organism>
<dbReference type="Proteomes" id="UP000320585">
    <property type="component" value="Chromosome"/>
</dbReference>
<dbReference type="NCBIfam" id="TIGR00516">
    <property type="entry name" value="acpS"/>
    <property type="match status" value="1"/>
</dbReference>
<feature type="domain" description="4'-phosphopantetheinyl transferase" evidence="9">
    <location>
        <begin position="4"/>
        <end position="98"/>
    </location>
</feature>
<feature type="binding site" evidence="8">
    <location>
        <position position="56"/>
    </location>
    <ligand>
        <name>Mg(2+)</name>
        <dbReference type="ChEBI" id="CHEBI:18420"/>
    </ligand>
</feature>
<evidence type="ECO:0000256" key="3">
    <source>
        <dbReference type="ARBA" id="ARBA00022723"/>
    </source>
</evidence>
<reference evidence="11" key="1">
    <citation type="submission" date="2019-05" db="EMBL/GenBank/DDBJ databases">
        <title>Complete genome sequencing of Dialister sp. strain 5BBH33.</title>
        <authorList>
            <person name="Sakamoto M."/>
            <person name="Murakami T."/>
            <person name="Mori H."/>
        </authorList>
    </citation>
    <scope>NUCLEOTIDE SEQUENCE [LARGE SCALE GENOMIC DNA]</scope>
    <source>
        <strain evidence="11">5BBH33</strain>
    </source>
</reference>
<comment type="catalytic activity">
    <reaction evidence="8">
        <text>apo-[ACP] + CoA = holo-[ACP] + adenosine 3',5'-bisphosphate + H(+)</text>
        <dbReference type="Rhea" id="RHEA:12068"/>
        <dbReference type="Rhea" id="RHEA-COMP:9685"/>
        <dbReference type="Rhea" id="RHEA-COMP:9690"/>
        <dbReference type="ChEBI" id="CHEBI:15378"/>
        <dbReference type="ChEBI" id="CHEBI:29999"/>
        <dbReference type="ChEBI" id="CHEBI:57287"/>
        <dbReference type="ChEBI" id="CHEBI:58343"/>
        <dbReference type="ChEBI" id="CHEBI:64479"/>
        <dbReference type="EC" id="2.7.8.7"/>
    </reaction>
</comment>
<dbReference type="GO" id="GO:0005737">
    <property type="term" value="C:cytoplasm"/>
    <property type="evidence" value="ECO:0007669"/>
    <property type="project" value="UniProtKB-SubCell"/>
</dbReference>
<evidence type="ECO:0000259" key="9">
    <source>
        <dbReference type="Pfam" id="PF01648"/>
    </source>
</evidence>